<proteinExistence type="inferred from homology"/>
<gene>
    <name evidence="8" type="ORF">XNOV1_A039087</name>
</gene>
<keyword evidence="9" id="KW-1185">Reference proteome</keyword>
<name>A0AAV1FUR6_XYRNO</name>
<protein>
    <submittedName>
        <fullName evidence="8">Heat shock factor protein 5</fullName>
    </submittedName>
</protein>
<comment type="subcellular location">
    <subcellularLocation>
        <location evidence="1">Nucleus</location>
    </subcellularLocation>
</comment>
<organism evidence="8 9">
    <name type="scientific">Xyrichtys novacula</name>
    <name type="common">Pearly razorfish</name>
    <name type="synonym">Hemipteronotus novacula</name>
    <dbReference type="NCBI Taxonomy" id="13765"/>
    <lineage>
        <taxon>Eukaryota</taxon>
        <taxon>Metazoa</taxon>
        <taxon>Chordata</taxon>
        <taxon>Craniata</taxon>
        <taxon>Vertebrata</taxon>
        <taxon>Euteleostomi</taxon>
        <taxon>Actinopterygii</taxon>
        <taxon>Neopterygii</taxon>
        <taxon>Teleostei</taxon>
        <taxon>Neoteleostei</taxon>
        <taxon>Acanthomorphata</taxon>
        <taxon>Eupercaria</taxon>
        <taxon>Labriformes</taxon>
        <taxon>Labridae</taxon>
        <taxon>Xyrichtys</taxon>
    </lineage>
</organism>
<dbReference type="Gene3D" id="1.10.10.10">
    <property type="entry name" value="Winged helix-like DNA-binding domain superfamily/Winged helix DNA-binding domain"/>
    <property type="match status" value="1"/>
</dbReference>
<dbReference type="Pfam" id="PF00447">
    <property type="entry name" value="HSF_DNA-bind"/>
    <property type="match status" value="1"/>
</dbReference>
<evidence type="ECO:0000256" key="4">
    <source>
        <dbReference type="ARBA" id="ARBA00023242"/>
    </source>
</evidence>
<keyword evidence="4" id="KW-0539">Nucleus</keyword>
<evidence type="ECO:0000256" key="6">
    <source>
        <dbReference type="SAM" id="MobiDB-lite"/>
    </source>
</evidence>
<evidence type="ECO:0000256" key="2">
    <source>
        <dbReference type="ARBA" id="ARBA00006403"/>
    </source>
</evidence>
<dbReference type="PANTHER" id="PTHR10015">
    <property type="entry name" value="HEAT SHOCK TRANSCRIPTION FACTOR"/>
    <property type="match status" value="1"/>
</dbReference>
<dbReference type="Proteomes" id="UP001178508">
    <property type="component" value="Chromosome 9"/>
</dbReference>
<dbReference type="PANTHER" id="PTHR10015:SF465">
    <property type="entry name" value="HSF-TYPE DNA-BINDING DOMAIN-CONTAINING PROTEIN"/>
    <property type="match status" value="1"/>
</dbReference>
<evidence type="ECO:0000256" key="3">
    <source>
        <dbReference type="ARBA" id="ARBA00023125"/>
    </source>
</evidence>
<dbReference type="SUPFAM" id="SSF46785">
    <property type="entry name" value="Winged helix' DNA-binding domain"/>
    <property type="match status" value="1"/>
</dbReference>
<dbReference type="GO" id="GO:0043565">
    <property type="term" value="F:sequence-specific DNA binding"/>
    <property type="evidence" value="ECO:0007669"/>
    <property type="project" value="InterPro"/>
</dbReference>
<dbReference type="GO" id="GO:0003700">
    <property type="term" value="F:DNA-binding transcription factor activity"/>
    <property type="evidence" value="ECO:0007669"/>
    <property type="project" value="InterPro"/>
</dbReference>
<sequence length="458" mass="50963">MDVDECALPDTINPNNFPAKLWRLVNNPAYRAIKWDSIGEAILIDKHLFEQEILSPLVSNFDNADAFKTTNFSSFVRQLNLYGFRKVESSNSETKLYSECSGEYFHYLNPIFKKKHPELLASMRRLTADNKAKFKAGEDISCRPPSKHRRISRVDDGRSENMKREGVPLLSPTHQELPHPYYPKKAPPGTVHNRTPVPPRYLIRGCGAALSPSVFASDKGKQMSFNHQHAGAVSGPSAMQVQLGLRADVNHGNVHYPPKYFAPVCSCHPMSQAPQRVCSGFQTGLLPANRYYQTKWYGEHSHDQQNEDNQEMKRCSVNLDRVFQIADEVMQPPPSRCVVEVKTPERPLSESPVTPHTRSTLQGCPLSVGSIITVVRGNADDLEDAPTDLSVVLVPEQLPEDAICVVICDDTETSKRIAVEGSNILKDNNPIKSSSCTETTSDSSLFIGMASDSEESPL</sequence>
<dbReference type="EMBL" id="OY660872">
    <property type="protein sequence ID" value="CAJ1064426.1"/>
    <property type="molecule type" value="Genomic_DNA"/>
</dbReference>
<accession>A0AAV1FUR6</accession>
<reference evidence="8" key="1">
    <citation type="submission" date="2023-08" db="EMBL/GenBank/DDBJ databases">
        <authorList>
            <person name="Alioto T."/>
            <person name="Alioto T."/>
            <person name="Gomez Garrido J."/>
        </authorList>
    </citation>
    <scope>NUCLEOTIDE SEQUENCE</scope>
</reference>
<dbReference type="InterPro" id="IPR000232">
    <property type="entry name" value="HSF_DNA-bd"/>
</dbReference>
<evidence type="ECO:0000313" key="8">
    <source>
        <dbReference type="EMBL" id="CAJ1064426.1"/>
    </source>
</evidence>
<evidence type="ECO:0000256" key="1">
    <source>
        <dbReference type="ARBA" id="ARBA00004123"/>
    </source>
</evidence>
<dbReference type="InterPro" id="IPR036388">
    <property type="entry name" value="WH-like_DNA-bd_sf"/>
</dbReference>
<dbReference type="InterPro" id="IPR036390">
    <property type="entry name" value="WH_DNA-bd_sf"/>
</dbReference>
<evidence type="ECO:0000259" key="7">
    <source>
        <dbReference type="SMART" id="SM00415"/>
    </source>
</evidence>
<comment type="similarity">
    <text evidence="2 5">Belongs to the HSF family.</text>
</comment>
<evidence type="ECO:0000313" key="9">
    <source>
        <dbReference type="Proteomes" id="UP001178508"/>
    </source>
</evidence>
<feature type="compositionally biased region" description="Basic and acidic residues" evidence="6">
    <location>
        <begin position="152"/>
        <end position="166"/>
    </location>
</feature>
<dbReference type="AlphaFoldDB" id="A0AAV1FUR6"/>
<feature type="domain" description="HSF-type DNA-binding" evidence="7">
    <location>
        <begin position="13"/>
        <end position="126"/>
    </location>
</feature>
<keyword evidence="8" id="KW-0346">Stress response</keyword>
<keyword evidence="3" id="KW-0238">DNA-binding</keyword>
<evidence type="ECO:0000256" key="5">
    <source>
        <dbReference type="RuleBase" id="RU004020"/>
    </source>
</evidence>
<dbReference type="SMART" id="SM00415">
    <property type="entry name" value="HSF"/>
    <property type="match status" value="1"/>
</dbReference>
<feature type="region of interest" description="Disordered" evidence="6">
    <location>
        <begin position="138"/>
        <end position="190"/>
    </location>
</feature>
<dbReference type="GO" id="GO:0005634">
    <property type="term" value="C:nucleus"/>
    <property type="evidence" value="ECO:0007669"/>
    <property type="project" value="UniProtKB-SubCell"/>
</dbReference>